<dbReference type="KEGG" id="dov:DSCO28_19890"/>
<evidence type="ECO:0000313" key="1">
    <source>
        <dbReference type="EMBL" id="BBO81423.1"/>
    </source>
</evidence>
<evidence type="ECO:0000313" key="2">
    <source>
        <dbReference type="Proteomes" id="UP000425960"/>
    </source>
</evidence>
<proteinExistence type="predicted"/>
<name>A0A5K7ZRF3_9BACT</name>
<dbReference type="EMBL" id="AP021876">
    <property type="protein sequence ID" value="BBO81423.1"/>
    <property type="molecule type" value="Genomic_DNA"/>
</dbReference>
<accession>A0A5K7ZRF3</accession>
<gene>
    <name evidence="1" type="ORF">DSCO28_19890</name>
</gene>
<sequence>MVVTAFVWPTIEETAFRLAKYRVNPEYELVEIDLQAFWDSSVVCFQKPCIQVKVRTQCGSEEAV</sequence>
<dbReference type="Proteomes" id="UP000425960">
    <property type="component" value="Chromosome"/>
</dbReference>
<organism evidence="1 2">
    <name type="scientific">Desulfosarcina ovata subsp. sediminis</name>
    <dbReference type="NCBI Taxonomy" id="885957"/>
    <lineage>
        <taxon>Bacteria</taxon>
        <taxon>Pseudomonadati</taxon>
        <taxon>Thermodesulfobacteriota</taxon>
        <taxon>Desulfobacteria</taxon>
        <taxon>Desulfobacterales</taxon>
        <taxon>Desulfosarcinaceae</taxon>
        <taxon>Desulfosarcina</taxon>
    </lineage>
</organism>
<protein>
    <submittedName>
        <fullName evidence="1">Uncharacterized protein</fullName>
    </submittedName>
</protein>
<dbReference type="AlphaFoldDB" id="A0A5K7ZRF3"/>
<reference evidence="1 2" key="1">
    <citation type="submission" date="2019-11" db="EMBL/GenBank/DDBJ databases">
        <title>Comparative genomics of hydrocarbon-degrading Desulfosarcina strains.</title>
        <authorList>
            <person name="Watanabe M."/>
            <person name="Kojima H."/>
            <person name="Fukui M."/>
        </authorList>
    </citation>
    <scope>NUCLEOTIDE SEQUENCE [LARGE SCALE GENOMIC DNA]</scope>
    <source>
        <strain evidence="1 2">28bB2T</strain>
    </source>
</reference>